<feature type="transmembrane region" description="Helical" evidence="10">
    <location>
        <begin position="216"/>
        <end position="239"/>
    </location>
</feature>
<evidence type="ECO:0000256" key="2">
    <source>
        <dbReference type="ARBA" id="ARBA00022448"/>
    </source>
</evidence>
<evidence type="ECO:0000256" key="6">
    <source>
        <dbReference type="ARBA" id="ARBA00022989"/>
    </source>
</evidence>
<reference evidence="11 12" key="1">
    <citation type="submission" date="2016-11" db="EMBL/GenBank/DDBJ databases">
        <authorList>
            <person name="Varghese N."/>
            <person name="Submissions S."/>
        </authorList>
    </citation>
    <scope>NUCLEOTIDE SEQUENCE [LARGE SCALE GENOMIC DNA]</scope>
    <source>
        <strain evidence="11 12">DSM 22613</strain>
    </source>
</reference>
<feature type="transmembrane region" description="Helical" evidence="10">
    <location>
        <begin position="440"/>
        <end position="460"/>
    </location>
</feature>
<evidence type="ECO:0000256" key="7">
    <source>
        <dbReference type="ARBA" id="ARBA00023065"/>
    </source>
</evidence>
<evidence type="ECO:0000256" key="3">
    <source>
        <dbReference type="ARBA" id="ARBA00022449"/>
    </source>
</evidence>
<dbReference type="Proteomes" id="UP000184105">
    <property type="component" value="Unassembled WGS sequence"/>
</dbReference>
<feature type="transmembrane region" description="Helical" evidence="10">
    <location>
        <begin position="37"/>
        <end position="57"/>
    </location>
</feature>
<sequence>MKIQYFFRIFAEHHTKTNRNNSMSYNFSNYETHYKNLTFLGVPIIIGQLGNLILNFADTLMIGHHSTEELAAAAFVNNMFTLVIIFAIGFTYAITALVGILYGQEKTQRIGELMKSATAANTCMALFLSVIMVVLYLNIHRLGQPEELLPLIRPYFLIQLISLPFVCWFNTFRQFTDGITDTKVAMWILIGGNVMNIFGNWILIYGHLGMPEMGLIGAGLSTMISRIVMTIVMVGIFFVSKKYNEYRKGWGAGKIQYADFKKITVLGFPLALQMGMETAAFSLSSLMVGWFGTESLAAHQVMLTISQLGYMIYYGLAAAVAVRISNFMGQRDYLAVRRTATAGIHLVFLLALLTSVPIFIFRHVIGGLFTDNANVISMVSMTIIPFMIYQFGDGMQCNYANAMRGTANVRPLIWIAFISFFIVSLPLGYLFGVVMNYQLLGVWFAFPFGLTLSGILYYIYYQKGLNKIENSNIQNKIEE</sequence>
<protein>
    <recommendedName>
        <fullName evidence="9">Multidrug-efflux transporter</fullName>
    </recommendedName>
</protein>
<feature type="transmembrane region" description="Helical" evidence="10">
    <location>
        <begin position="184"/>
        <end position="204"/>
    </location>
</feature>
<keyword evidence="6 10" id="KW-1133">Transmembrane helix</keyword>
<keyword evidence="12" id="KW-1185">Reference proteome</keyword>
<evidence type="ECO:0000256" key="5">
    <source>
        <dbReference type="ARBA" id="ARBA00022692"/>
    </source>
</evidence>
<feature type="transmembrane region" description="Helical" evidence="10">
    <location>
        <begin position="151"/>
        <end position="172"/>
    </location>
</feature>
<dbReference type="PANTHER" id="PTHR43298:SF2">
    <property type="entry name" value="FMN_FAD EXPORTER YEEO-RELATED"/>
    <property type="match status" value="1"/>
</dbReference>
<dbReference type="GO" id="GO:0006811">
    <property type="term" value="P:monoatomic ion transport"/>
    <property type="evidence" value="ECO:0007669"/>
    <property type="project" value="UniProtKB-KW"/>
</dbReference>
<keyword evidence="8 10" id="KW-0472">Membrane</keyword>
<comment type="subcellular location">
    <subcellularLocation>
        <location evidence="1">Cell membrane</location>
        <topology evidence="1">Multi-pass membrane protein</topology>
    </subcellularLocation>
</comment>
<feature type="transmembrane region" description="Helical" evidence="10">
    <location>
        <begin position="311"/>
        <end position="328"/>
    </location>
</feature>
<feature type="transmembrane region" description="Helical" evidence="10">
    <location>
        <begin position="412"/>
        <end position="434"/>
    </location>
</feature>
<dbReference type="InterPro" id="IPR048279">
    <property type="entry name" value="MdtK-like"/>
</dbReference>
<dbReference type="NCBIfam" id="TIGR00797">
    <property type="entry name" value="matE"/>
    <property type="match status" value="1"/>
</dbReference>
<evidence type="ECO:0000313" key="12">
    <source>
        <dbReference type="Proteomes" id="UP000184105"/>
    </source>
</evidence>
<dbReference type="GO" id="GO:0015297">
    <property type="term" value="F:antiporter activity"/>
    <property type="evidence" value="ECO:0007669"/>
    <property type="project" value="UniProtKB-KW"/>
</dbReference>
<gene>
    <name evidence="11" type="ORF">SAMN05444364_11264</name>
</gene>
<accession>A0AAX2F3Y2</accession>
<dbReference type="PANTHER" id="PTHR43298">
    <property type="entry name" value="MULTIDRUG RESISTANCE PROTEIN NORM-RELATED"/>
    <property type="match status" value="1"/>
</dbReference>
<dbReference type="InterPro" id="IPR050222">
    <property type="entry name" value="MATE_MdtK"/>
</dbReference>
<keyword evidence="5 10" id="KW-0812">Transmembrane</keyword>
<evidence type="ECO:0000256" key="10">
    <source>
        <dbReference type="SAM" id="Phobius"/>
    </source>
</evidence>
<feature type="transmembrane region" description="Helical" evidence="10">
    <location>
        <begin position="373"/>
        <end position="391"/>
    </location>
</feature>
<evidence type="ECO:0000256" key="4">
    <source>
        <dbReference type="ARBA" id="ARBA00022475"/>
    </source>
</evidence>
<dbReference type="PIRSF" id="PIRSF006603">
    <property type="entry name" value="DinF"/>
    <property type="match status" value="1"/>
</dbReference>
<dbReference type="CDD" id="cd13131">
    <property type="entry name" value="MATE_NorM_like"/>
    <property type="match status" value="1"/>
</dbReference>
<dbReference type="GO" id="GO:0042910">
    <property type="term" value="F:xenobiotic transmembrane transporter activity"/>
    <property type="evidence" value="ECO:0007669"/>
    <property type="project" value="InterPro"/>
</dbReference>
<evidence type="ECO:0000313" key="11">
    <source>
        <dbReference type="EMBL" id="SHF83644.1"/>
    </source>
</evidence>
<evidence type="ECO:0000256" key="1">
    <source>
        <dbReference type="ARBA" id="ARBA00004651"/>
    </source>
</evidence>
<comment type="caution">
    <text evidence="11">The sequence shown here is derived from an EMBL/GenBank/DDBJ whole genome shotgun (WGS) entry which is preliminary data.</text>
</comment>
<dbReference type="GO" id="GO:0005886">
    <property type="term" value="C:plasma membrane"/>
    <property type="evidence" value="ECO:0007669"/>
    <property type="project" value="UniProtKB-SubCell"/>
</dbReference>
<keyword evidence="2" id="KW-0813">Transport</keyword>
<keyword evidence="4" id="KW-1003">Cell membrane</keyword>
<proteinExistence type="predicted"/>
<keyword evidence="3" id="KW-0050">Antiport</keyword>
<organism evidence="11 12">
    <name type="scientific">Prevotella scopos JCM 17725</name>
    <dbReference type="NCBI Taxonomy" id="1236518"/>
    <lineage>
        <taxon>Bacteria</taxon>
        <taxon>Pseudomonadati</taxon>
        <taxon>Bacteroidota</taxon>
        <taxon>Bacteroidia</taxon>
        <taxon>Bacteroidales</taxon>
        <taxon>Prevotellaceae</taxon>
        <taxon>Prevotella</taxon>
    </lineage>
</organism>
<dbReference type="Pfam" id="PF01554">
    <property type="entry name" value="MatE"/>
    <property type="match status" value="2"/>
</dbReference>
<feature type="transmembrane region" description="Helical" evidence="10">
    <location>
        <begin position="340"/>
        <end position="361"/>
    </location>
</feature>
<feature type="transmembrane region" description="Helical" evidence="10">
    <location>
        <begin position="123"/>
        <end position="139"/>
    </location>
</feature>
<name>A0AAX2F3Y2_9BACT</name>
<evidence type="ECO:0000256" key="9">
    <source>
        <dbReference type="ARBA" id="ARBA00031636"/>
    </source>
</evidence>
<evidence type="ECO:0000256" key="8">
    <source>
        <dbReference type="ARBA" id="ARBA00023136"/>
    </source>
</evidence>
<dbReference type="EMBL" id="FQWA01000012">
    <property type="protein sequence ID" value="SHF83644.1"/>
    <property type="molecule type" value="Genomic_DNA"/>
</dbReference>
<keyword evidence="7" id="KW-0406">Ion transport</keyword>
<dbReference type="AlphaFoldDB" id="A0AAX2F3Y2"/>
<feature type="transmembrane region" description="Helical" evidence="10">
    <location>
        <begin position="270"/>
        <end position="291"/>
    </location>
</feature>
<dbReference type="InterPro" id="IPR002528">
    <property type="entry name" value="MATE_fam"/>
</dbReference>
<feature type="transmembrane region" description="Helical" evidence="10">
    <location>
        <begin position="77"/>
        <end position="102"/>
    </location>
</feature>